<comment type="caution">
    <text evidence="3">The sequence shown here is derived from an EMBL/GenBank/DDBJ whole genome shotgun (WGS) entry which is preliminary data.</text>
</comment>
<feature type="domain" description="Toprim" evidence="2">
    <location>
        <begin position="115"/>
        <end position="198"/>
    </location>
</feature>
<dbReference type="Pfam" id="PF13362">
    <property type="entry name" value="Toprim_3"/>
    <property type="match status" value="1"/>
</dbReference>
<dbReference type="Proteomes" id="UP000252405">
    <property type="component" value="Unassembled WGS sequence"/>
</dbReference>
<accession>A0A368TRX4</accession>
<evidence type="ECO:0000313" key="3">
    <source>
        <dbReference type="EMBL" id="RCV87499.1"/>
    </source>
</evidence>
<sequence>MQEPIKENPVLAATSDEASFQSEHLNDSPSSREEHPYLNRKGLTLSELQEAAHCPVEVVGDVLQRRLVDAVGTDQGYERIWPDGSKKAGHGSKVSGTFTPFGFQPDELLNFQGSLIVCAGLADGYRIHEATGLPVACCVGEPTLASLTKILFTVASQADVLVAADNDEAGMRAAKATGRRWAVPEREKDWSDVYQQEGMHAVREQLANVREPYDDDDGPLPEPETERRFRFVAAGSMVAHLKPIAWLVKGYVERDSLAVLFGEPGHGKSFIAIDMACSVATGAPWHGCTATRGAVFYIAGEGHNGIARRLKAWELQRQLPLSDAPLFVSETSANLSDYSSAAEVAQTVKTMAEEIGQAPALIVVDTLARNFGGDENSATDMGAFIRHLDDMRHEWKATVLVVHHSGKDKTKGARGSTALRGAVDAEYSATKDEFGAITLESGKMKDAEPPEPMSFKLEGVKLPLLNDEGNPVFGAALTHIAGYQPPKRETARMGKNQTAALECLRKLYQKHAERLESGGQDPSKALVAIEDWQKETGLNRQRFQEVRTSLEEKGLVNITAPYVELAS</sequence>
<dbReference type="AlphaFoldDB" id="A0A368TRX4"/>
<keyword evidence="4" id="KW-1185">Reference proteome</keyword>
<dbReference type="Gene3D" id="3.40.1360.10">
    <property type="match status" value="1"/>
</dbReference>
<dbReference type="EMBL" id="QPII01000015">
    <property type="protein sequence ID" value="RCV87499.1"/>
    <property type="molecule type" value="Genomic_DNA"/>
</dbReference>
<name>A0A368TRX4_9GAMM</name>
<protein>
    <recommendedName>
        <fullName evidence="2">Toprim domain-containing protein</fullName>
    </recommendedName>
</protein>
<dbReference type="InterPro" id="IPR034154">
    <property type="entry name" value="TOPRIM_DnaG/twinkle"/>
</dbReference>
<feature type="region of interest" description="Disordered" evidence="1">
    <location>
        <begin position="1"/>
        <end position="35"/>
    </location>
</feature>
<dbReference type="SUPFAM" id="SSF52540">
    <property type="entry name" value="P-loop containing nucleoside triphosphate hydrolases"/>
    <property type="match status" value="1"/>
</dbReference>
<evidence type="ECO:0000313" key="4">
    <source>
        <dbReference type="Proteomes" id="UP000252405"/>
    </source>
</evidence>
<proteinExistence type="predicted"/>
<dbReference type="CDD" id="cd01029">
    <property type="entry name" value="TOPRIM_primases"/>
    <property type="match status" value="1"/>
</dbReference>
<evidence type="ECO:0000256" key="1">
    <source>
        <dbReference type="SAM" id="MobiDB-lite"/>
    </source>
</evidence>
<dbReference type="InterPro" id="IPR038724">
    <property type="entry name" value="RepA"/>
</dbReference>
<dbReference type="Gene3D" id="3.40.50.300">
    <property type="entry name" value="P-loop containing nucleotide triphosphate hydrolases"/>
    <property type="match status" value="1"/>
</dbReference>
<dbReference type="SUPFAM" id="SSF56731">
    <property type="entry name" value="DNA primase core"/>
    <property type="match status" value="1"/>
</dbReference>
<dbReference type="InterPro" id="IPR027417">
    <property type="entry name" value="P-loop_NTPase"/>
</dbReference>
<organism evidence="3 4">
    <name type="scientific">Billgrantia montanilacus</name>
    <dbReference type="NCBI Taxonomy" id="2282305"/>
    <lineage>
        <taxon>Bacteria</taxon>
        <taxon>Pseudomonadati</taxon>
        <taxon>Pseudomonadota</taxon>
        <taxon>Gammaproteobacteria</taxon>
        <taxon>Oceanospirillales</taxon>
        <taxon>Halomonadaceae</taxon>
        <taxon>Billgrantia</taxon>
    </lineage>
</organism>
<dbReference type="CDD" id="cd01125">
    <property type="entry name" value="RepA_RSF1010_like"/>
    <property type="match status" value="1"/>
</dbReference>
<dbReference type="RefSeq" id="WP_114480208.1">
    <property type="nucleotide sequence ID" value="NZ_QPII01000015.1"/>
</dbReference>
<feature type="compositionally biased region" description="Basic and acidic residues" evidence="1">
    <location>
        <begin position="24"/>
        <end position="35"/>
    </location>
</feature>
<dbReference type="OrthoDB" id="9763644at2"/>
<dbReference type="InterPro" id="IPR006171">
    <property type="entry name" value="TOPRIM_dom"/>
</dbReference>
<gene>
    <name evidence="3" type="ORF">DU505_17150</name>
</gene>
<evidence type="ECO:0000259" key="2">
    <source>
        <dbReference type="Pfam" id="PF13362"/>
    </source>
</evidence>
<dbReference type="Pfam" id="PF13481">
    <property type="entry name" value="AAA_25"/>
    <property type="match status" value="1"/>
</dbReference>
<reference evidence="3 4" key="1">
    <citation type="submission" date="2018-07" db="EMBL/GenBank/DDBJ databases">
        <title>Halomonas montanilacus sp. nov., isolated from Lake Pengyan on Tibetan Plateau.</title>
        <authorList>
            <person name="Lu H."/>
            <person name="Xing P."/>
            <person name="Wu Q."/>
        </authorList>
    </citation>
    <scope>NUCLEOTIDE SEQUENCE [LARGE SCALE GENOMIC DNA]</scope>
    <source>
        <strain evidence="3 4">PYC7W</strain>
    </source>
</reference>